<reference evidence="5" key="1">
    <citation type="journal article" date="2016" name="Genome Announc.">
        <title>Draft genome sequence of Aspergillus niger strain An76.</title>
        <authorList>
            <person name="Gong W."/>
            <person name="Cheng Z."/>
            <person name="Zhang H."/>
            <person name="Liu L."/>
            <person name="Gao P."/>
            <person name="Wang L."/>
        </authorList>
    </citation>
    <scope>NUCLEOTIDE SEQUENCE [LARGE SCALE GENOMIC DNA]</scope>
    <source>
        <strain evidence="5">An76</strain>
    </source>
</reference>
<dbReference type="InterPro" id="IPR020904">
    <property type="entry name" value="Sc_DH/Rdtase_CS"/>
</dbReference>
<evidence type="ECO:0000256" key="3">
    <source>
        <dbReference type="ARBA" id="ARBA00023002"/>
    </source>
</evidence>
<evidence type="ECO:0000256" key="1">
    <source>
        <dbReference type="ARBA" id="ARBA00006484"/>
    </source>
</evidence>
<dbReference type="InterPro" id="IPR002347">
    <property type="entry name" value="SDR_fam"/>
</dbReference>
<accession>A0A117DXP3</accession>
<evidence type="ECO:0000313" key="4">
    <source>
        <dbReference type="EMBL" id="GAQ35647.1"/>
    </source>
</evidence>
<keyword evidence="3" id="KW-0560">Oxidoreductase</keyword>
<sequence>MSSTLHPVFRPGATALITGAASGIGHATARFCRIHGMNLILIDNDQEALKFVALTLPSTIVPFKTTTSAHHIDVSNPSDWQSLHTSVTATYPNGIDLLFLNAGTMVQPTEGKTAWTDPSYFQRTLAVNTLGYTNGIATFLDDMTRDTTSPRAIILTGSKQGITNPPGNPAYNASKAAVKSIAEQLSYSLYEKHPNVGVHLLVPGFTYTGMVRRAFQEKPDGAWFPEQVVDFLSRGMVEGRFYIVCPDGEVSEDLDKRRMLWSCGDVVHGRPALTRWRADWKERAARGIEEMNIAE</sequence>
<dbReference type="VEuPathDB" id="FungiDB:ATCC64974_83430"/>
<dbReference type="VEuPathDB" id="FungiDB:M747DRAFT_60000"/>
<gene>
    <name evidence="4" type="ORF">ABL_01250</name>
</gene>
<dbReference type="PROSITE" id="PS00061">
    <property type="entry name" value="ADH_SHORT"/>
    <property type="match status" value="1"/>
</dbReference>
<dbReference type="VEuPathDB" id="FungiDB:An03g01370"/>
<dbReference type="PANTHER" id="PTHR43008:SF7">
    <property type="entry name" value="SHORT CHAIN DEHYDROGENASE_REDUCTASE (AFU_ORTHOLOGUE AFUA_2G00830)"/>
    <property type="match status" value="1"/>
</dbReference>
<dbReference type="AlphaFoldDB" id="A0A117DXP3"/>
<dbReference type="Gene3D" id="3.40.50.720">
    <property type="entry name" value="NAD(P)-binding Rossmann-like Domain"/>
    <property type="match status" value="1"/>
</dbReference>
<dbReference type="CDD" id="cd05233">
    <property type="entry name" value="SDR_c"/>
    <property type="match status" value="1"/>
</dbReference>
<evidence type="ECO:0000256" key="2">
    <source>
        <dbReference type="ARBA" id="ARBA00022857"/>
    </source>
</evidence>
<dbReference type="OrthoDB" id="5307821at2759"/>
<dbReference type="EMBL" id="BCMY01000002">
    <property type="protein sequence ID" value="GAQ35647.1"/>
    <property type="molecule type" value="Genomic_DNA"/>
</dbReference>
<dbReference type="GO" id="GO:0016616">
    <property type="term" value="F:oxidoreductase activity, acting on the CH-OH group of donors, NAD or NADP as acceptor"/>
    <property type="evidence" value="ECO:0007669"/>
    <property type="project" value="UniProtKB-ARBA"/>
</dbReference>
<dbReference type="PRINTS" id="PR00081">
    <property type="entry name" value="GDHRDH"/>
</dbReference>
<dbReference type="VEuPathDB" id="FungiDB:ASPNIDRAFT2_1186395"/>
<dbReference type="Pfam" id="PF00106">
    <property type="entry name" value="adh_short"/>
    <property type="match status" value="1"/>
</dbReference>
<dbReference type="Proteomes" id="UP000068243">
    <property type="component" value="Unassembled WGS sequence"/>
</dbReference>
<comment type="caution">
    <text evidence="4">The sequence shown here is derived from an EMBL/GenBank/DDBJ whole genome shotgun (WGS) entry which is preliminary data.</text>
</comment>
<dbReference type="PANTHER" id="PTHR43008">
    <property type="entry name" value="BENZIL REDUCTASE"/>
    <property type="match status" value="1"/>
</dbReference>
<dbReference type="GO" id="GO:0044550">
    <property type="term" value="P:secondary metabolite biosynthetic process"/>
    <property type="evidence" value="ECO:0007669"/>
    <property type="project" value="UniProtKB-ARBA"/>
</dbReference>
<proteinExistence type="inferred from homology"/>
<dbReference type="GO" id="GO:0050664">
    <property type="term" value="F:oxidoreductase activity, acting on NAD(P)H, oxygen as acceptor"/>
    <property type="evidence" value="ECO:0007669"/>
    <property type="project" value="TreeGrafter"/>
</dbReference>
<organism evidence="4 5">
    <name type="scientific">Aspergillus niger</name>
    <dbReference type="NCBI Taxonomy" id="5061"/>
    <lineage>
        <taxon>Eukaryota</taxon>
        <taxon>Fungi</taxon>
        <taxon>Dikarya</taxon>
        <taxon>Ascomycota</taxon>
        <taxon>Pezizomycotina</taxon>
        <taxon>Eurotiomycetes</taxon>
        <taxon>Eurotiomycetidae</taxon>
        <taxon>Eurotiales</taxon>
        <taxon>Aspergillaceae</taxon>
        <taxon>Aspergillus</taxon>
        <taxon>Aspergillus subgen. Circumdati</taxon>
    </lineage>
</organism>
<dbReference type="InterPro" id="IPR036291">
    <property type="entry name" value="NAD(P)-bd_dom_sf"/>
</dbReference>
<keyword evidence="2" id="KW-0521">NADP</keyword>
<name>A0A117DXP3_ASPNG</name>
<evidence type="ECO:0000313" key="5">
    <source>
        <dbReference type="Proteomes" id="UP000068243"/>
    </source>
</evidence>
<comment type="similarity">
    <text evidence="1">Belongs to the short-chain dehydrogenases/reductases (SDR) family.</text>
</comment>
<dbReference type="SUPFAM" id="SSF51735">
    <property type="entry name" value="NAD(P)-binding Rossmann-fold domains"/>
    <property type="match status" value="1"/>
</dbReference>
<protein>
    <submittedName>
        <fullName evidence="4">Short chain dehydrogenase/reductase</fullName>
    </submittedName>
</protein>
<dbReference type="OMA" id="SRWHKDY"/>